<feature type="compositionally biased region" description="Basic and acidic residues" evidence="1">
    <location>
        <begin position="216"/>
        <end position="227"/>
    </location>
</feature>
<feature type="region of interest" description="Disordered" evidence="1">
    <location>
        <begin position="70"/>
        <end position="103"/>
    </location>
</feature>
<proteinExistence type="predicted"/>
<reference evidence="2 3" key="1">
    <citation type="journal article" date="2021" name="BMC Genomics">
        <title>Datura genome reveals duplications of psychoactive alkaloid biosynthetic genes and high mutation rate following tissue culture.</title>
        <authorList>
            <person name="Rajewski A."/>
            <person name="Carter-House D."/>
            <person name="Stajich J."/>
            <person name="Litt A."/>
        </authorList>
    </citation>
    <scope>NUCLEOTIDE SEQUENCE [LARGE SCALE GENOMIC DNA]</scope>
    <source>
        <strain evidence="2">AR-01</strain>
    </source>
</reference>
<feature type="region of interest" description="Disordered" evidence="1">
    <location>
        <begin position="216"/>
        <end position="245"/>
    </location>
</feature>
<gene>
    <name evidence="2" type="ORF">HAX54_034132</name>
</gene>
<accession>A0ABS8VH75</accession>
<evidence type="ECO:0000313" key="2">
    <source>
        <dbReference type="EMBL" id="MCD9645300.1"/>
    </source>
</evidence>
<comment type="caution">
    <text evidence="2">The sequence shown here is derived from an EMBL/GenBank/DDBJ whole genome shotgun (WGS) entry which is preliminary data.</text>
</comment>
<protein>
    <submittedName>
        <fullName evidence="2">Uncharacterized protein</fullName>
    </submittedName>
</protein>
<sequence>MVMGPRSKLWIESTFAKDNAQGNLLRDQDPYLRLDDLILDTPISYNPPPSHTPARTRKILNPKRLVLANEASSSQNPSPKGDGLVQTINLNETPAPTDAHGSVEKPNIGGASEIGEVDIVPCLEPVVMYEETENEEEIIEGFIISLVARVGGSGEKNPLGGGMKKARTSSRSSFNMKKRTKRGPVTRGIEKRSMDDILQESHHKTMKRRRMLRVVEETPEVRRESHRSSKVKAKEKKVVVPEEPGATTKNLKGSLFLRIPRREAYLALLKAEHTISGTCGEPGAVLALQNENALLKDEDSSLKKQLEDMTQQMLYNQRAANERIEKLLSKI</sequence>
<feature type="region of interest" description="Disordered" evidence="1">
    <location>
        <begin position="156"/>
        <end position="186"/>
    </location>
</feature>
<evidence type="ECO:0000256" key="1">
    <source>
        <dbReference type="SAM" id="MobiDB-lite"/>
    </source>
</evidence>
<organism evidence="2 3">
    <name type="scientific">Datura stramonium</name>
    <name type="common">Jimsonweed</name>
    <name type="synonym">Common thornapple</name>
    <dbReference type="NCBI Taxonomy" id="4076"/>
    <lineage>
        <taxon>Eukaryota</taxon>
        <taxon>Viridiplantae</taxon>
        <taxon>Streptophyta</taxon>
        <taxon>Embryophyta</taxon>
        <taxon>Tracheophyta</taxon>
        <taxon>Spermatophyta</taxon>
        <taxon>Magnoliopsida</taxon>
        <taxon>eudicotyledons</taxon>
        <taxon>Gunneridae</taxon>
        <taxon>Pentapetalae</taxon>
        <taxon>asterids</taxon>
        <taxon>lamiids</taxon>
        <taxon>Solanales</taxon>
        <taxon>Solanaceae</taxon>
        <taxon>Solanoideae</taxon>
        <taxon>Datureae</taxon>
        <taxon>Datura</taxon>
    </lineage>
</organism>
<evidence type="ECO:0000313" key="3">
    <source>
        <dbReference type="Proteomes" id="UP000823775"/>
    </source>
</evidence>
<dbReference type="Proteomes" id="UP000823775">
    <property type="component" value="Unassembled WGS sequence"/>
</dbReference>
<keyword evidence="3" id="KW-1185">Reference proteome</keyword>
<dbReference type="EMBL" id="JACEIK010004389">
    <property type="protein sequence ID" value="MCD9645300.1"/>
    <property type="molecule type" value="Genomic_DNA"/>
</dbReference>
<name>A0ABS8VH75_DATST</name>